<evidence type="ECO:0000313" key="1">
    <source>
        <dbReference type="EMBL" id="MFD1631603.1"/>
    </source>
</evidence>
<gene>
    <name evidence="1" type="ORF">ACFSAH_17140</name>
</gene>
<dbReference type="EMBL" id="JBHUDG010000049">
    <property type="protein sequence ID" value="MFD1631603.1"/>
    <property type="molecule type" value="Genomic_DNA"/>
</dbReference>
<sequence>MKKLLYVLIAFTTLSACKKDEKTPEPTLQGNWELTSIVRQPNAGEPTKDDYPDGDYREYLSFENDGNVYFLGTVKNISNWTNDDIYTSTNNKITFTHENYFGDNVTYSINGSTLTITEIYSDITYVYTYKKSDFDVKKAYTEYNLPK</sequence>
<comment type="caution">
    <text evidence="1">The sequence shown here is derived from an EMBL/GenBank/DDBJ whole genome shotgun (WGS) entry which is preliminary data.</text>
</comment>
<protein>
    <recommendedName>
        <fullName evidence="3">Lipocalin-like domain-containing protein</fullName>
    </recommendedName>
</protein>
<evidence type="ECO:0008006" key="3">
    <source>
        <dbReference type="Google" id="ProtNLM"/>
    </source>
</evidence>
<keyword evidence="2" id="KW-1185">Reference proteome</keyword>
<name>A0ABW4IFS4_9SPHI</name>
<dbReference type="RefSeq" id="WP_379663971.1">
    <property type="nucleotide sequence ID" value="NZ_JBHUDG010000049.1"/>
</dbReference>
<reference evidence="2" key="1">
    <citation type="journal article" date="2019" name="Int. J. Syst. Evol. Microbiol.">
        <title>The Global Catalogue of Microorganisms (GCM) 10K type strain sequencing project: providing services to taxonomists for standard genome sequencing and annotation.</title>
        <authorList>
            <consortium name="The Broad Institute Genomics Platform"/>
            <consortium name="The Broad Institute Genome Sequencing Center for Infectious Disease"/>
            <person name="Wu L."/>
            <person name="Ma J."/>
        </authorList>
    </citation>
    <scope>NUCLEOTIDE SEQUENCE [LARGE SCALE GENOMIC DNA]</scope>
    <source>
        <strain evidence="2">CCUG 53762</strain>
    </source>
</reference>
<accession>A0ABW4IFS4</accession>
<dbReference type="Proteomes" id="UP001597118">
    <property type="component" value="Unassembled WGS sequence"/>
</dbReference>
<evidence type="ECO:0000313" key="2">
    <source>
        <dbReference type="Proteomes" id="UP001597118"/>
    </source>
</evidence>
<organism evidence="1 2">
    <name type="scientific">Pseudopedobacter beijingensis</name>
    <dbReference type="NCBI Taxonomy" id="1207056"/>
    <lineage>
        <taxon>Bacteria</taxon>
        <taxon>Pseudomonadati</taxon>
        <taxon>Bacteroidota</taxon>
        <taxon>Sphingobacteriia</taxon>
        <taxon>Sphingobacteriales</taxon>
        <taxon>Sphingobacteriaceae</taxon>
        <taxon>Pseudopedobacter</taxon>
    </lineage>
</organism>
<proteinExistence type="predicted"/>
<dbReference type="PROSITE" id="PS51257">
    <property type="entry name" value="PROKAR_LIPOPROTEIN"/>
    <property type="match status" value="1"/>
</dbReference>